<reference evidence="2 3" key="1">
    <citation type="submission" date="2017-07" db="EMBL/GenBank/DDBJ databases">
        <title>Draft genome of Ochrobactrum lupini type strain LUP21.</title>
        <authorList>
            <person name="Krzyzanowska D.M."/>
            <person name="Jafra S."/>
        </authorList>
    </citation>
    <scope>NUCLEOTIDE SEQUENCE [LARGE SCALE GENOMIC DNA]</scope>
    <source>
        <strain evidence="2 3">LUP21</strain>
    </source>
</reference>
<evidence type="ECO:0000313" key="2">
    <source>
        <dbReference type="EMBL" id="OYR32603.1"/>
    </source>
</evidence>
<name>A0A256GZJ8_9HYPH</name>
<evidence type="ECO:0000313" key="4">
    <source>
        <dbReference type="Proteomes" id="UP000435957"/>
    </source>
</evidence>
<dbReference type="EMBL" id="NNRN01000023">
    <property type="protein sequence ID" value="OYR32603.1"/>
    <property type="molecule type" value="Genomic_DNA"/>
</dbReference>
<gene>
    <name evidence="2" type="ORF">CES86_5728</name>
    <name evidence="1" type="ORF">F9L03_22095</name>
</gene>
<dbReference type="Pfam" id="PF06412">
    <property type="entry name" value="TraD"/>
    <property type="match status" value="1"/>
</dbReference>
<evidence type="ECO:0000313" key="3">
    <source>
        <dbReference type="Proteomes" id="UP000216363"/>
    </source>
</evidence>
<organism evidence="2 3">
    <name type="scientific">Brucella lupini</name>
    <dbReference type="NCBI Taxonomy" id="255457"/>
    <lineage>
        <taxon>Bacteria</taxon>
        <taxon>Pseudomonadati</taxon>
        <taxon>Pseudomonadota</taxon>
        <taxon>Alphaproteobacteria</taxon>
        <taxon>Hyphomicrobiales</taxon>
        <taxon>Brucellaceae</taxon>
        <taxon>Brucella/Ochrobactrum group</taxon>
        <taxon>Brucella</taxon>
    </lineage>
</organism>
<protein>
    <submittedName>
        <fullName evidence="2">Conjugal transfer TraD family protein</fullName>
    </submittedName>
    <submittedName>
        <fullName evidence="1">Conjugal transfer protein TraD</fullName>
    </submittedName>
</protein>
<accession>A0A256GZJ8</accession>
<dbReference type="AlphaFoldDB" id="A0A256GZJ8"/>
<comment type="caution">
    <text evidence="2">The sequence shown here is derived from an EMBL/GenBank/DDBJ whole genome shotgun (WGS) entry which is preliminary data.</text>
</comment>
<evidence type="ECO:0000313" key="1">
    <source>
        <dbReference type="EMBL" id="KAB2701732.1"/>
    </source>
</evidence>
<dbReference type="RefSeq" id="WP_012090906.1">
    <property type="nucleotide sequence ID" value="NZ_JBHEEP010000022.1"/>
</dbReference>
<reference evidence="1 4" key="2">
    <citation type="submission" date="2019-09" db="EMBL/GenBank/DDBJ databases">
        <title>Taxonomic organization of the family Brucellaceae based on a phylogenomic approach.</title>
        <authorList>
            <person name="Leclercq S."/>
            <person name="Cloeckaert A."/>
            <person name="Zygmunt M.S."/>
        </authorList>
    </citation>
    <scope>NUCLEOTIDE SEQUENCE [LARGE SCALE GENOMIC DNA]</scope>
    <source>
        <strain evidence="1 4">LUP23</strain>
    </source>
</reference>
<keyword evidence="4" id="KW-1185">Reference proteome</keyword>
<dbReference type="EMBL" id="WBWF01000022">
    <property type="protein sequence ID" value="KAB2701732.1"/>
    <property type="molecule type" value="Genomic_DNA"/>
</dbReference>
<dbReference type="Proteomes" id="UP000216363">
    <property type="component" value="Unassembled WGS sequence"/>
</dbReference>
<sequence length="77" mass="8751">MSVKRKKDLRKKYLLGEIVVRAGLSTADRAFLLGGLLELARLLPDTAEFQRLRNRGEMAFRAKASDPHWQEEPDAAQ</sequence>
<dbReference type="InterPro" id="IPR009444">
    <property type="entry name" value="Conjugal_tfr_TraD_a-type"/>
</dbReference>
<dbReference type="Proteomes" id="UP000435957">
    <property type="component" value="Unassembled WGS sequence"/>
</dbReference>
<proteinExistence type="predicted"/>